<protein>
    <submittedName>
        <fullName evidence="7">ABC transporter permease</fullName>
    </submittedName>
</protein>
<feature type="transmembrane region" description="Helical" evidence="6">
    <location>
        <begin position="81"/>
        <end position="111"/>
    </location>
</feature>
<keyword evidence="4 6" id="KW-1133">Transmembrane helix</keyword>
<keyword evidence="8" id="KW-1185">Reference proteome</keyword>
<feature type="transmembrane region" description="Helical" evidence="6">
    <location>
        <begin position="163"/>
        <end position="184"/>
    </location>
</feature>
<dbReference type="EMBL" id="JABFCY010000016">
    <property type="protein sequence ID" value="NNU62836.1"/>
    <property type="molecule type" value="Genomic_DNA"/>
</dbReference>
<name>A0A849KYC4_9HYPH</name>
<evidence type="ECO:0000256" key="3">
    <source>
        <dbReference type="ARBA" id="ARBA00022692"/>
    </source>
</evidence>
<dbReference type="InterPro" id="IPR001851">
    <property type="entry name" value="ABC_transp_permease"/>
</dbReference>
<proteinExistence type="predicted"/>
<evidence type="ECO:0000256" key="4">
    <source>
        <dbReference type="ARBA" id="ARBA00022989"/>
    </source>
</evidence>
<evidence type="ECO:0000256" key="5">
    <source>
        <dbReference type="ARBA" id="ARBA00023136"/>
    </source>
</evidence>
<keyword evidence="2" id="KW-1003">Cell membrane</keyword>
<evidence type="ECO:0000256" key="6">
    <source>
        <dbReference type="SAM" id="Phobius"/>
    </source>
</evidence>
<feature type="transmembrane region" description="Helical" evidence="6">
    <location>
        <begin position="252"/>
        <end position="282"/>
    </location>
</feature>
<keyword evidence="3 6" id="KW-0812">Transmembrane</keyword>
<organism evidence="7 8">
    <name type="scientific">Ochrobactrum soli</name>
    <dbReference type="NCBI Taxonomy" id="2448455"/>
    <lineage>
        <taxon>Bacteria</taxon>
        <taxon>Pseudomonadati</taxon>
        <taxon>Pseudomonadota</taxon>
        <taxon>Alphaproteobacteria</taxon>
        <taxon>Hyphomicrobiales</taxon>
        <taxon>Brucellaceae</taxon>
        <taxon>Brucella/Ochrobactrum group</taxon>
        <taxon>Ochrobactrum</taxon>
    </lineage>
</organism>
<dbReference type="GO" id="GO:0022857">
    <property type="term" value="F:transmembrane transporter activity"/>
    <property type="evidence" value="ECO:0007669"/>
    <property type="project" value="InterPro"/>
</dbReference>
<dbReference type="CDD" id="cd06579">
    <property type="entry name" value="TM_PBP1_transp_AraH_like"/>
    <property type="match status" value="1"/>
</dbReference>
<evidence type="ECO:0000256" key="1">
    <source>
        <dbReference type="ARBA" id="ARBA00004651"/>
    </source>
</evidence>
<dbReference type="PANTHER" id="PTHR32196:SF63">
    <property type="entry name" value="INNER MEMBRANE ABC TRANSPORTER PERMEASE PROTEIN YJFF"/>
    <property type="match status" value="1"/>
</dbReference>
<feature type="transmembrane region" description="Helical" evidence="6">
    <location>
        <begin position="214"/>
        <end position="232"/>
    </location>
</feature>
<gene>
    <name evidence="7" type="ORF">HKX02_21610</name>
</gene>
<keyword evidence="5 6" id="KW-0472">Membrane</keyword>
<accession>A0A849KYC4</accession>
<reference evidence="7 8" key="1">
    <citation type="submission" date="2020-05" db="EMBL/GenBank/DDBJ databases">
        <title>Draft Genome Sequence of Ochrobactrum soli Isolated from Stable Fly Gut.</title>
        <authorList>
            <person name="Pileggi M.T."/>
            <person name="Vazhakkala L.J."/>
            <person name="Wong C.N."/>
        </authorList>
    </citation>
    <scope>NUCLEOTIDE SEQUENCE [LARGE SCALE GENOMIC DNA]</scope>
    <source>
        <strain evidence="7 8">MTP-C0764</strain>
    </source>
</reference>
<evidence type="ECO:0000313" key="7">
    <source>
        <dbReference type="EMBL" id="NNU62836.1"/>
    </source>
</evidence>
<comment type="subcellular location">
    <subcellularLocation>
        <location evidence="1">Cell membrane</location>
        <topology evidence="1">Multi-pass membrane protein</topology>
    </subcellularLocation>
</comment>
<dbReference type="Pfam" id="PF02653">
    <property type="entry name" value="BPD_transp_2"/>
    <property type="match status" value="1"/>
</dbReference>
<dbReference type="Proteomes" id="UP000574931">
    <property type="component" value="Unassembled WGS sequence"/>
</dbReference>
<feature type="transmembrane region" description="Helical" evidence="6">
    <location>
        <begin position="123"/>
        <end position="143"/>
    </location>
</feature>
<dbReference type="RefSeq" id="WP_171319152.1">
    <property type="nucleotide sequence ID" value="NZ_JABFCY010000016.1"/>
</dbReference>
<evidence type="ECO:0000256" key="2">
    <source>
        <dbReference type="ARBA" id="ARBA00022475"/>
    </source>
</evidence>
<sequence length="318" mass="33040">MNLPNINLRFLASPATSRSGTQNLALLLVIAIWLMLAFATTRFMTVENSENLTVQIAPLLLVALGQTLVILTGGLDVSVGAIIGLTSAIMSLPLSPFVSLPLALVAAALVGAWNGTLVDRLNIHPIVVTLASSTVVTGIALLLRPTPGGIVPPALVSLVNKHFLGLPMAVFWIVLFVGIAMFLLQRTRFGLHLVSVGGSPANARLAGIKVNRTVIFSYMLCALFAAVSGLFLTGRISSGDATVGLTFTLDSIAAVALGGTQFTGGIGGALGTLFGSVLLGLLSNGMNLLNVSPFLQSILNGLLLLLAVSFSRRKQYGI</sequence>
<dbReference type="AlphaFoldDB" id="A0A849KYC4"/>
<feature type="transmembrane region" description="Helical" evidence="6">
    <location>
        <begin position="56"/>
        <end position="75"/>
    </location>
</feature>
<evidence type="ECO:0000313" key="8">
    <source>
        <dbReference type="Proteomes" id="UP000574931"/>
    </source>
</evidence>
<dbReference type="PANTHER" id="PTHR32196">
    <property type="entry name" value="ABC TRANSPORTER PERMEASE PROTEIN YPHD-RELATED-RELATED"/>
    <property type="match status" value="1"/>
</dbReference>
<dbReference type="GO" id="GO:0005886">
    <property type="term" value="C:plasma membrane"/>
    <property type="evidence" value="ECO:0007669"/>
    <property type="project" value="UniProtKB-SubCell"/>
</dbReference>
<feature type="transmembrane region" description="Helical" evidence="6">
    <location>
        <begin position="24"/>
        <end position="44"/>
    </location>
</feature>
<feature type="transmembrane region" description="Helical" evidence="6">
    <location>
        <begin position="294"/>
        <end position="311"/>
    </location>
</feature>
<comment type="caution">
    <text evidence="7">The sequence shown here is derived from an EMBL/GenBank/DDBJ whole genome shotgun (WGS) entry which is preliminary data.</text>
</comment>